<name>A0A3R9F5W7_9VIBR</name>
<reference evidence="1 2" key="1">
    <citation type="submission" date="2018-12" db="EMBL/GenBank/DDBJ databases">
        <title>Genomic taxonomy of the Vibrionaceae family.</title>
        <authorList>
            <person name="Gomez-Gil B."/>
            <person name="Enciso-Ibarra K."/>
        </authorList>
    </citation>
    <scope>NUCLEOTIDE SEQUENCE [LARGE SCALE GENOMIC DNA]</scope>
    <source>
        <strain evidence="1 2">CAIM 594</strain>
    </source>
</reference>
<dbReference type="InterPro" id="IPR011990">
    <property type="entry name" value="TPR-like_helical_dom_sf"/>
</dbReference>
<comment type="caution">
    <text evidence="1">The sequence shown here is derived from an EMBL/GenBank/DDBJ whole genome shotgun (WGS) entry which is preliminary data.</text>
</comment>
<keyword evidence="2" id="KW-1185">Reference proteome</keyword>
<dbReference type="Proteomes" id="UP000269041">
    <property type="component" value="Unassembled WGS sequence"/>
</dbReference>
<sequence length="756" mass="86624">MEILRLSRLITIFILILPAFVSASTVYSSALLNEADSLVDIVPKQSKILASNYLTQRKLMAQSEKGPSTISRDDSDTRFRTPGSTIDALKILSQAEFNLNNPSESLRYIQQAKQLTEEYKLPYLSLELRLLEIRLNWKIEGSSQSIEANLNQVEQELSSIHNPEQLTKGLNYQLTMLKADIASSQDQIKLAETLYKQAIPFVEQSKNKQTITAYHISLGKHFLNHKIYNKALSELLISYWSAIENTSSLQLAESNRLIGQLFYERRVLDKAADHFSQAADFYDNYEISPILPPILKRMGDIYFDQGKYNLALVHYFNAIDHERLQNNIENVIDIRLALASTYLQLVNFPLADQYLVRAQELLNYIDIPKLQAKALLLEAGLASHQGRPEEVVDKANKALNIALKIKNIGLEKNAYQMLNVGNELLENYQQALRYLQKYNALATIEQQELNLINEDDFRQQKDVVEQTLHLVGQKEQLKKVRSEYHKFQKITLTLFVTCALLFVFLLRRGHIITIQKEEIDDLNNELYAHSRSGLKNLRMLSVKLPASLEASSHKFEKWHVGDLIHEPLSDRLHFVMIDVPFLRNMSLQRGYTEGLKIEKDFGQYLKEKIDHPARVYHFSDANLLYIEPDNGNTTKPEQVFDKIQTWVNEFTKKYGLDNTIRIGMADYPFLPRAYTAINDKELLDILLMSTSVARTLSLEENTSQWVYLKAIKNAPAASLATGNIRKACKHSISQGLIKVHSSYQNEESIKKLLKSG</sequence>
<dbReference type="RefSeq" id="WP_125322175.1">
    <property type="nucleotide sequence ID" value="NZ_AP024889.1"/>
</dbReference>
<evidence type="ECO:0000313" key="2">
    <source>
        <dbReference type="Proteomes" id="UP000269041"/>
    </source>
</evidence>
<evidence type="ECO:0000313" key="1">
    <source>
        <dbReference type="EMBL" id="RSD30610.1"/>
    </source>
</evidence>
<dbReference type="SMART" id="SM00028">
    <property type="entry name" value="TPR"/>
    <property type="match status" value="6"/>
</dbReference>
<dbReference type="Gene3D" id="1.25.40.10">
    <property type="entry name" value="Tetratricopeptide repeat domain"/>
    <property type="match status" value="2"/>
</dbReference>
<protein>
    <submittedName>
        <fullName evidence="1">Tetratricopeptide repeat protein</fullName>
    </submittedName>
</protein>
<dbReference type="EMBL" id="RSFA01000059">
    <property type="protein sequence ID" value="RSD30610.1"/>
    <property type="molecule type" value="Genomic_DNA"/>
</dbReference>
<dbReference type="InterPro" id="IPR019734">
    <property type="entry name" value="TPR_rpt"/>
</dbReference>
<accession>A0A3R9F5W7</accession>
<proteinExistence type="predicted"/>
<dbReference type="OrthoDB" id="5900357at2"/>
<dbReference type="AlphaFoldDB" id="A0A3R9F5W7"/>
<dbReference type="SUPFAM" id="SSF48452">
    <property type="entry name" value="TPR-like"/>
    <property type="match status" value="1"/>
</dbReference>
<organism evidence="1 2">
    <name type="scientific">Vibrio pectenicida</name>
    <dbReference type="NCBI Taxonomy" id="62763"/>
    <lineage>
        <taxon>Bacteria</taxon>
        <taxon>Pseudomonadati</taxon>
        <taxon>Pseudomonadota</taxon>
        <taxon>Gammaproteobacteria</taxon>
        <taxon>Vibrionales</taxon>
        <taxon>Vibrionaceae</taxon>
        <taxon>Vibrio</taxon>
    </lineage>
</organism>
<gene>
    <name evidence="1" type="ORF">EJA03_13005</name>
</gene>